<dbReference type="RefSeq" id="WP_209333337.1">
    <property type="nucleotide sequence ID" value="NZ_JAGIYY010000001.1"/>
</dbReference>
<feature type="transmembrane region" description="Helical" evidence="6">
    <location>
        <begin position="54"/>
        <end position="73"/>
    </location>
</feature>
<protein>
    <submittedName>
        <fullName evidence="7">Branched-chain amino acid ABC transporter permease</fullName>
    </submittedName>
</protein>
<dbReference type="GO" id="GO:0015658">
    <property type="term" value="F:branched-chain amino acid transmembrane transporter activity"/>
    <property type="evidence" value="ECO:0007669"/>
    <property type="project" value="InterPro"/>
</dbReference>
<comment type="subcellular location">
    <subcellularLocation>
        <location evidence="1">Cell membrane</location>
        <topology evidence="1">Multi-pass membrane protein</topology>
    </subcellularLocation>
</comment>
<feature type="transmembrane region" description="Helical" evidence="6">
    <location>
        <begin position="114"/>
        <end position="133"/>
    </location>
</feature>
<organism evidence="7 8">
    <name type="scientific">Tianweitania sediminis</name>
    <dbReference type="NCBI Taxonomy" id="1502156"/>
    <lineage>
        <taxon>Bacteria</taxon>
        <taxon>Pseudomonadati</taxon>
        <taxon>Pseudomonadota</taxon>
        <taxon>Alphaproteobacteria</taxon>
        <taxon>Hyphomicrobiales</taxon>
        <taxon>Phyllobacteriaceae</taxon>
        <taxon>Tianweitania</taxon>
    </lineage>
</organism>
<feature type="transmembrane region" description="Helical" evidence="6">
    <location>
        <begin position="30"/>
        <end position="49"/>
    </location>
</feature>
<dbReference type="Pfam" id="PF02653">
    <property type="entry name" value="BPD_transp_2"/>
    <property type="match status" value="1"/>
</dbReference>
<feature type="transmembrane region" description="Helical" evidence="6">
    <location>
        <begin position="160"/>
        <end position="180"/>
    </location>
</feature>
<feature type="transmembrane region" description="Helical" evidence="6">
    <location>
        <begin position="7"/>
        <end position="24"/>
    </location>
</feature>
<keyword evidence="3 6" id="KW-0812">Transmembrane</keyword>
<keyword evidence="2" id="KW-1003">Cell membrane</keyword>
<evidence type="ECO:0000313" key="7">
    <source>
        <dbReference type="EMBL" id="MBP0437319.1"/>
    </source>
</evidence>
<evidence type="ECO:0000256" key="5">
    <source>
        <dbReference type="ARBA" id="ARBA00023136"/>
    </source>
</evidence>
<dbReference type="EMBL" id="JAGIYY010000001">
    <property type="protein sequence ID" value="MBP0437319.1"/>
    <property type="molecule type" value="Genomic_DNA"/>
</dbReference>
<feature type="transmembrane region" description="Helical" evidence="6">
    <location>
        <begin position="214"/>
        <end position="236"/>
    </location>
</feature>
<keyword evidence="8" id="KW-1185">Reference proteome</keyword>
<dbReference type="AlphaFoldDB" id="A0A8J7RKD7"/>
<dbReference type="InterPro" id="IPR001851">
    <property type="entry name" value="ABC_transp_permease"/>
</dbReference>
<evidence type="ECO:0000313" key="8">
    <source>
        <dbReference type="Proteomes" id="UP000666240"/>
    </source>
</evidence>
<accession>A0A8J7RKD7</accession>
<gene>
    <name evidence="7" type="ORF">J5Y06_01475</name>
</gene>
<dbReference type="PANTHER" id="PTHR30482:SF10">
    <property type="entry name" value="HIGH-AFFINITY BRANCHED-CHAIN AMINO ACID TRANSPORT PROTEIN BRAE"/>
    <property type="match status" value="1"/>
</dbReference>
<dbReference type="CDD" id="cd06581">
    <property type="entry name" value="TM_PBP1_LivM_like"/>
    <property type="match status" value="1"/>
</dbReference>
<reference evidence="7" key="1">
    <citation type="submission" date="2021-03" db="EMBL/GenBank/DDBJ databases">
        <title>Genome sequencing and assembly of Tianweitania sediminis.</title>
        <authorList>
            <person name="Chhetri G."/>
        </authorList>
    </citation>
    <scope>NUCLEOTIDE SEQUENCE</scope>
    <source>
        <strain evidence="7">Z8</strain>
    </source>
</reference>
<dbReference type="Proteomes" id="UP000666240">
    <property type="component" value="Unassembled WGS sequence"/>
</dbReference>
<sequence>MRDPSWLIAFAIGLLLLALLPTWVDSYNLTVLRDALIFGLFAASLDFFWGRTGILCFGHSVFFGLGAYIMALVSMTPDIPLPSLLGLLAGITGAGLLAGAVGYFLFFGGVRGSYFTIVTLALSVIAQQVAVSWSSVTGGDTGLIGIPPLMFGGLDLSGDVASYFTVVALLATVLLGLWALSRGRWGRILTAISDNEMRAAALGHNAALRLTMTFVISASTAALAGALYVAMAGLVAPDLIGLLLATEVIVWVAVGGRGTLIGPVVGAVLVQRAQQEISSFNPSLWPLIIGCVFVLIVFLLPEGVLSIGTRIRALFRRGAA</sequence>
<keyword evidence="5 6" id="KW-0472">Membrane</keyword>
<evidence type="ECO:0000256" key="6">
    <source>
        <dbReference type="SAM" id="Phobius"/>
    </source>
</evidence>
<name>A0A8J7RKD7_9HYPH</name>
<feature type="transmembrane region" description="Helical" evidence="6">
    <location>
        <begin position="85"/>
        <end position="107"/>
    </location>
</feature>
<feature type="transmembrane region" description="Helical" evidence="6">
    <location>
        <begin position="282"/>
        <end position="300"/>
    </location>
</feature>
<evidence type="ECO:0000256" key="3">
    <source>
        <dbReference type="ARBA" id="ARBA00022692"/>
    </source>
</evidence>
<proteinExistence type="predicted"/>
<dbReference type="PANTHER" id="PTHR30482">
    <property type="entry name" value="HIGH-AFFINITY BRANCHED-CHAIN AMINO ACID TRANSPORT SYSTEM PERMEASE"/>
    <property type="match status" value="1"/>
</dbReference>
<dbReference type="GO" id="GO:0005886">
    <property type="term" value="C:plasma membrane"/>
    <property type="evidence" value="ECO:0007669"/>
    <property type="project" value="UniProtKB-SubCell"/>
</dbReference>
<evidence type="ECO:0000256" key="2">
    <source>
        <dbReference type="ARBA" id="ARBA00022475"/>
    </source>
</evidence>
<dbReference type="InterPro" id="IPR043428">
    <property type="entry name" value="LivM-like"/>
</dbReference>
<evidence type="ECO:0000256" key="4">
    <source>
        <dbReference type="ARBA" id="ARBA00022989"/>
    </source>
</evidence>
<feature type="transmembrane region" description="Helical" evidence="6">
    <location>
        <begin position="248"/>
        <end position="270"/>
    </location>
</feature>
<keyword evidence="4 6" id="KW-1133">Transmembrane helix</keyword>
<evidence type="ECO:0000256" key="1">
    <source>
        <dbReference type="ARBA" id="ARBA00004651"/>
    </source>
</evidence>
<comment type="caution">
    <text evidence="7">The sequence shown here is derived from an EMBL/GenBank/DDBJ whole genome shotgun (WGS) entry which is preliminary data.</text>
</comment>